<dbReference type="EMBL" id="BLZA01000021">
    <property type="protein sequence ID" value="GHJ87484.1"/>
    <property type="molecule type" value="Genomic_DNA"/>
</dbReference>
<feature type="active site" description="Proton acceptor" evidence="6">
    <location>
        <position position="174"/>
    </location>
</feature>
<protein>
    <recommendedName>
        <fullName evidence="3 8">L-lactate dehydrogenase</fullName>
        <ecNumber evidence="3 8">1.1.1.27</ecNumber>
    </recommendedName>
</protein>
<evidence type="ECO:0000256" key="8">
    <source>
        <dbReference type="RuleBase" id="RU000496"/>
    </source>
</evidence>
<dbReference type="PROSITE" id="PS00064">
    <property type="entry name" value="L_LDH"/>
    <property type="match status" value="1"/>
</dbReference>
<dbReference type="PRINTS" id="PR00086">
    <property type="entry name" value="LLDHDRGNASE"/>
</dbReference>
<dbReference type="AlphaFoldDB" id="A0A8H3TWH2"/>
<dbReference type="GO" id="GO:0006089">
    <property type="term" value="P:lactate metabolic process"/>
    <property type="evidence" value="ECO:0007669"/>
    <property type="project" value="TreeGrafter"/>
</dbReference>
<dbReference type="InterPro" id="IPR015955">
    <property type="entry name" value="Lactate_DH/Glyco_Ohase_4_C"/>
</dbReference>
<evidence type="ECO:0000256" key="7">
    <source>
        <dbReference type="PIRSR" id="PIRSR000102-3"/>
    </source>
</evidence>
<comment type="catalytic activity">
    <reaction evidence="8">
        <text>(S)-lactate + NAD(+) = pyruvate + NADH + H(+)</text>
        <dbReference type="Rhea" id="RHEA:23444"/>
        <dbReference type="ChEBI" id="CHEBI:15361"/>
        <dbReference type="ChEBI" id="CHEBI:15378"/>
        <dbReference type="ChEBI" id="CHEBI:16651"/>
        <dbReference type="ChEBI" id="CHEBI:57540"/>
        <dbReference type="ChEBI" id="CHEBI:57945"/>
        <dbReference type="EC" id="1.1.1.27"/>
    </reaction>
</comment>
<feature type="domain" description="Lactate/malate dehydrogenase C-terminal" evidence="10">
    <location>
        <begin position="144"/>
        <end position="299"/>
    </location>
</feature>
<dbReference type="GO" id="GO:0004459">
    <property type="term" value="F:L-lactate dehydrogenase (NAD+) activity"/>
    <property type="evidence" value="ECO:0007669"/>
    <property type="project" value="UniProtKB-EC"/>
</dbReference>
<dbReference type="SUPFAM" id="SSF56327">
    <property type="entry name" value="LDH C-terminal domain-like"/>
    <property type="match status" value="1"/>
</dbReference>
<dbReference type="InterPro" id="IPR018177">
    <property type="entry name" value="L-lactate_DH_AS"/>
</dbReference>
<feature type="domain" description="Lactate/malate dehydrogenase N-terminal" evidence="9">
    <location>
        <begin position="6"/>
        <end position="141"/>
    </location>
</feature>
<evidence type="ECO:0000256" key="6">
    <source>
        <dbReference type="PIRSR" id="PIRSR000102-1"/>
    </source>
</evidence>
<comment type="similarity">
    <text evidence="2">Belongs to the LDH/MDH superfamily. LDH family.</text>
</comment>
<name>A0A8H3TWH2_9TREE</name>
<dbReference type="UniPathway" id="UPA00554">
    <property type="reaction ID" value="UER00611"/>
</dbReference>
<dbReference type="Proteomes" id="UP000620104">
    <property type="component" value="Unassembled WGS sequence"/>
</dbReference>
<keyword evidence="12" id="KW-1185">Reference proteome</keyword>
<comment type="pathway">
    <text evidence="1 8">Fermentation; pyruvate fermentation to lactate; (S)-lactate from pyruvate: step 1/1.</text>
</comment>
<evidence type="ECO:0000256" key="1">
    <source>
        <dbReference type="ARBA" id="ARBA00004843"/>
    </source>
</evidence>
<dbReference type="InterPro" id="IPR001557">
    <property type="entry name" value="L-lactate/malate_DH"/>
</dbReference>
<dbReference type="Pfam" id="PF02866">
    <property type="entry name" value="Ldh_1_C"/>
    <property type="match status" value="1"/>
</dbReference>
<dbReference type="PIRSF" id="PIRSF000102">
    <property type="entry name" value="Lac_mal_DH"/>
    <property type="match status" value="1"/>
</dbReference>
<evidence type="ECO:0000259" key="10">
    <source>
        <dbReference type="Pfam" id="PF02866"/>
    </source>
</evidence>
<evidence type="ECO:0000256" key="4">
    <source>
        <dbReference type="ARBA" id="ARBA00023002"/>
    </source>
</evidence>
<evidence type="ECO:0000313" key="12">
    <source>
        <dbReference type="Proteomes" id="UP000620104"/>
    </source>
</evidence>
<dbReference type="InterPro" id="IPR001236">
    <property type="entry name" value="Lactate/malate_DH_N"/>
</dbReference>
<accession>A0A8H3TWH2</accession>
<evidence type="ECO:0000256" key="2">
    <source>
        <dbReference type="ARBA" id="ARBA00006054"/>
    </source>
</evidence>
<keyword evidence="5 7" id="KW-0520">NAD</keyword>
<dbReference type="CDD" id="cd00300">
    <property type="entry name" value="LDH_like"/>
    <property type="match status" value="1"/>
</dbReference>
<dbReference type="OrthoDB" id="6270329at2759"/>
<dbReference type="PANTHER" id="PTHR43128">
    <property type="entry name" value="L-2-HYDROXYCARBOXYLATE DEHYDROGENASE (NAD(P)(+))"/>
    <property type="match status" value="1"/>
</dbReference>
<keyword evidence="4 8" id="KW-0560">Oxidoreductase</keyword>
<proteinExistence type="inferred from homology"/>
<evidence type="ECO:0000313" key="11">
    <source>
        <dbReference type="EMBL" id="GHJ87484.1"/>
    </source>
</evidence>
<dbReference type="InterPro" id="IPR036291">
    <property type="entry name" value="NAD(P)-bd_dom_sf"/>
</dbReference>
<organism evidence="11 12">
    <name type="scientific">Naganishia liquefaciens</name>
    <dbReference type="NCBI Taxonomy" id="104408"/>
    <lineage>
        <taxon>Eukaryota</taxon>
        <taxon>Fungi</taxon>
        <taxon>Dikarya</taxon>
        <taxon>Basidiomycota</taxon>
        <taxon>Agaricomycotina</taxon>
        <taxon>Tremellomycetes</taxon>
        <taxon>Filobasidiales</taxon>
        <taxon>Filobasidiaceae</taxon>
        <taxon>Naganishia</taxon>
    </lineage>
</organism>
<feature type="binding site" evidence="7">
    <location>
        <position position="35"/>
    </location>
    <ligand>
        <name>NAD(+)</name>
        <dbReference type="ChEBI" id="CHEBI:57540"/>
    </ligand>
</feature>
<dbReference type="PANTHER" id="PTHR43128:SF16">
    <property type="entry name" value="L-LACTATE DEHYDROGENASE"/>
    <property type="match status" value="1"/>
</dbReference>
<feature type="binding site" evidence="7">
    <location>
        <begin position="117"/>
        <end position="119"/>
    </location>
    <ligand>
        <name>NAD(+)</name>
        <dbReference type="ChEBI" id="CHEBI:57540"/>
    </ligand>
</feature>
<dbReference type="EC" id="1.1.1.27" evidence="3 8"/>
<sequence>MSAHTIAIIGAGSVGSTIAHTLILRRVVGDLILVDIDDELCRAQVDDLSDGTFLSDVRIRQGTLEDARKAEITIVTAGAKQRPGDTRLDLIDRNYKVLHSVLAGMQPMRPDAVLLLVANPVDVLTAMAQKMSGLPREQVLGSGTLLDSVRLTRMLAHRLKVADRSVHATIIGEHGDSQCVAWSATTVSGQPLARVLPLSSEELSTIANATRDKAGSIIAAKGFTSFGVAAATTMLCESIIFDQRHVLPVSHWREELECCLSLPAVLGRKGVVGGLPFKLDEGEQDALEKSAKSIRDVMAMCAKYV</sequence>
<feature type="binding site" evidence="7">
    <location>
        <begin position="10"/>
        <end position="15"/>
    </location>
    <ligand>
        <name>NAD(+)</name>
        <dbReference type="ChEBI" id="CHEBI:57540"/>
    </ligand>
</feature>
<comment type="caution">
    <text evidence="11">The sequence shown here is derived from an EMBL/GenBank/DDBJ whole genome shotgun (WGS) entry which is preliminary data.</text>
</comment>
<dbReference type="Gene3D" id="3.40.50.720">
    <property type="entry name" value="NAD(P)-binding Rossmann-like Domain"/>
    <property type="match status" value="1"/>
</dbReference>
<dbReference type="InterPro" id="IPR022383">
    <property type="entry name" value="Lactate/malate_DH_C"/>
</dbReference>
<dbReference type="Pfam" id="PF00056">
    <property type="entry name" value="Ldh_1_N"/>
    <property type="match status" value="1"/>
</dbReference>
<reference evidence="11" key="1">
    <citation type="submission" date="2020-07" db="EMBL/GenBank/DDBJ databases">
        <title>Draft Genome Sequence of a Deep-Sea Yeast, Naganishia (Cryptococcus) liquefaciens strain N6.</title>
        <authorList>
            <person name="Han Y.W."/>
            <person name="Kajitani R."/>
            <person name="Morimoto H."/>
            <person name="Parhat M."/>
            <person name="Tsubouchi H."/>
            <person name="Bakenova O."/>
            <person name="Ogata M."/>
            <person name="Argunhan B."/>
            <person name="Aoki R."/>
            <person name="Kajiwara S."/>
            <person name="Itoh T."/>
            <person name="Iwasaki H."/>
        </authorList>
    </citation>
    <scope>NUCLEOTIDE SEQUENCE</scope>
    <source>
        <strain evidence="11">N6</strain>
    </source>
</reference>
<dbReference type="Gene3D" id="3.90.110.10">
    <property type="entry name" value="Lactate dehydrogenase/glycoside hydrolase, family 4, C-terminal"/>
    <property type="match status" value="1"/>
</dbReference>
<evidence type="ECO:0000256" key="3">
    <source>
        <dbReference type="ARBA" id="ARBA00012967"/>
    </source>
</evidence>
<feature type="binding site" evidence="7">
    <location>
        <position position="94"/>
    </location>
    <ligand>
        <name>NAD(+)</name>
        <dbReference type="ChEBI" id="CHEBI:57540"/>
    </ligand>
</feature>
<gene>
    <name evidence="11" type="ORF">NliqN6_3886</name>
</gene>
<evidence type="ECO:0000256" key="5">
    <source>
        <dbReference type="ARBA" id="ARBA00023027"/>
    </source>
</evidence>
<dbReference type="SUPFAM" id="SSF51735">
    <property type="entry name" value="NAD(P)-binding Rossmann-fold domains"/>
    <property type="match status" value="1"/>
</dbReference>
<evidence type="ECO:0000259" key="9">
    <source>
        <dbReference type="Pfam" id="PF00056"/>
    </source>
</evidence>